<protein>
    <submittedName>
        <fullName evidence="1">Uncharacterized protein</fullName>
    </submittedName>
</protein>
<evidence type="ECO:0000313" key="2">
    <source>
        <dbReference type="Proteomes" id="UP000631114"/>
    </source>
</evidence>
<organism evidence="1 2">
    <name type="scientific">Coptis chinensis</name>
    <dbReference type="NCBI Taxonomy" id="261450"/>
    <lineage>
        <taxon>Eukaryota</taxon>
        <taxon>Viridiplantae</taxon>
        <taxon>Streptophyta</taxon>
        <taxon>Embryophyta</taxon>
        <taxon>Tracheophyta</taxon>
        <taxon>Spermatophyta</taxon>
        <taxon>Magnoliopsida</taxon>
        <taxon>Ranunculales</taxon>
        <taxon>Ranunculaceae</taxon>
        <taxon>Coptidoideae</taxon>
        <taxon>Coptis</taxon>
    </lineage>
</organism>
<comment type="caution">
    <text evidence="1">The sequence shown here is derived from an EMBL/GenBank/DDBJ whole genome shotgun (WGS) entry which is preliminary data.</text>
</comment>
<proteinExistence type="predicted"/>
<name>A0A835HKH6_9MAGN</name>
<dbReference type="AlphaFoldDB" id="A0A835HKH6"/>
<accession>A0A835HKH6</accession>
<dbReference type="EMBL" id="JADFTS010000006">
    <property type="protein sequence ID" value="KAF9599967.1"/>
    <property type="molecule type" value="Genomic_DNA"/>
</dbReference>
<evidence type="ECO:0000313" key="1">
    <source>
        <dbReference type="EMBL" id="KAF9599967.1"/>
    </source>
</evidence>
<keyword evidence="2" id="KW-1185">Reference proteome</keyword>
<reference evidence="1 2" key="1">
    <citation type="submission" date="2020-10" db="EMBL/GenBank/DDBJ databases">
        <title>The Coptis chinensis genome and diversification of protoberbering-type alkaloids.</title>
        <authorList>
            <person name="Wang B."/>
            <person name="Shu S."/>
            <person name="Song C."/>
            <person name="Liu Y."/>
        </authorList>
    </citation>
    <scope>NUCLEOTIDE SEQUENCE [LARGE SCALE GENOMIC DNA]</scope>
    <source>
        <strain evidence="1">HL-2020</strain>
        <tissue evidence="1">Leaf</tissue>
    </source>
</reference>
<sequence>MSTILAWNCRGCRKPSTVRHLSSLDWKRKSRHPFFLSRQNFFGRNRYQQSMWKKRRGGRELRAQMRHPMGSDAHAARRRWLSPNSNKTRPTGCEVWSTHGYSGGFTVLWFGLGV</sequence>
<dbReference type="Proteomes" id="UP000631114">
    <property type="component" value="Unassembled WGS sequence"/>
</dbReference>
<gene>
    <name evidence="1" type="ORF">IFM89_002002</name>
</gene>